<keyword evidence="8 13" id="KW-0443">Lipid metabolism</keyword>
<dbReference type="Pfam" id="PF08545">
    <property type="entry name" value="ACP_syn_III"/>
    <property type="match status" value="1"/>
</dbReference>
<feature type="domain" description="Beta-ketoacyl-[acyl-carrier-protein] synthase III N-terminal" evidence="15">
    <location>
        <begin position="107"/>
        <end position="190"/>
    </location>
</feature>
<feature type="active site" evidence="13">
    <location>
        <position position="280"/>
    </location>
</feature>
<dbReference type="GO" id="GO:0005737">
    <property type="term" value="C:cytoplasm"/>
    <property type="evidence" value="ECO:0007669"/>
    <property type="project" value="UniProtKB-SubCell"/>
</dbReference>
<comment type="subunit">
    <text evidence="13">Homodimer.</text>
</comment>
<dbReference type="NCBIfam" id="TIGR00747">
    <property type="entry name" value="fabH"/>
    <property type="match status" value="1"/>
</dbReference>
<evidence type="ECO:0000259" key="14">
    <source>
        <dbReference type="Pfam" id="PF08541"/>
    </source>
</evidence>
<dbReference type="AlphaFoldDB" id="A0A3D9HVC7"/>
<dbReference type="RefSeq" id="WP_115934517.1">
    <property type="nucleotide sequence ID" value="NZ_QRDW01000001.1"/>
</dbReference>
<keyword evidence="5 13" id="KW-0444">Lipid biosynthesis</keyword>
<comment type="function">
    <text evidence="13">Catalyzes the condensation reaction of fatty acid synthesis by the addition to an acyl acceptor of two carbons from malonyl-ACP. Catalyzes the first condensation reaction which initiates fatty acid synthesis and may therefore play a role in governing the total rate of fatty acid production. Possesses both acetoacetyl-ACP synthase and acetyl transacylase activities. Its substrate specificity determines the biosynthesis of branched-chain and/or straight-chain of fatty acids.</text>
</comment>
<comment type="domain">
    <text evidence="13">The last Arg residue of the ACP-binding site is essential for the weak association between ACP/AcpP and FabH.</text>
</comment>
<protein>
    <recommendedName>
        <fullName evidence="3 13">Beta-ketoacyl-[acyl-carrier-protein] synthase III</fullName>
        <shortName evidence="13">Beta-ketoacyl-ACP synthase III</shortName>
        <shortName evidence="13">KAS III</shortName>
        <ecNumber evidence="3 13">2.3.1.180</ecNumber>
    </recommendedName>
    <alternativeName>
        <fullName evidence="13">3-oxoacyl-[acyl-carrier-protein] synthase 3</fullName>
    </alternativeName>
    <alternativeName>
        <fullName evidence="13">3-oxoacyl-[acyl-carrier-protein] synthase III</fullName>
    </alternativeName>
</protein>
<evidence type="ECO:0000256" key="6">
    <source>
        <dbReference type="ARBA" id="ARBA00022679"/>
    </source>
</evidence>
<feature type="active site" evidence="13">
    <location>
        <position position="113"/>
    </location>
</feature>
<comment type="caution">
    <text evidence="16">The sequence shown here is derived from an EMBL/GenBank/DDBJ whole genome shotgun (WGS) entry which is preliminary data.</text>
</comment>
<sequence>MIRSILTGVGAYLPEKVLTNDDLSKIVDTSDEWIRQRTGIERRHVAGEGELTCDLAANAARAAMKMAGVDAREIDLLILATTTPDNTFPATAARVQAKLGVHQGPAFDIQAVCSGFIFALTQADNMIRLGQAKKALVIGAEIYSRILDWEDRGTCVLFGDGAGAVVLQAAEGDGTSADRGVLATETGTDGSHYDALYVDGGVATTGHAGHVRMAGQEVFRHAVSRMSQSVENVIARTGLAKADLNWLIPHQANARIIAKVGDKLGVPQDNVIVTVQEHANTSAATIPLALTHGVATQSFKPGDLIALTAMGGGFTWGAALLRW</sequence>
<evidence type="ECO:0000313" key="17">
    <source>
        <dbReference type="Proteomes" id="UP000256845"/>
    </source>
</evidence>
<comment type="pathway">
    <text evidence="1 13">Lipid metabolism; fatty acid biosynthesis.</text>
</comment>
<dbReference type="EMBL" id="QRDW01000001">
    <property type="protein sequence ID" value="RED53365.1"/>
    <property type="molecule type" value="Genomic_DNA"/>
</dbReference>
<evidence type="ECO:0000256" key="3">
    <source>
        <dbReference type="ARBA" id="ARBA00012333"/>
    </source>
</evidence>
<evidence type="ECO:0000256" key="2">
    <source>
        <dbReference type="ARBA" id="ARBA00008642"/>
    </source>
</evidence>
<evidence type="ECO:0000256" key="5">
    <source>
        <dbReference type="ARBA" id="ARBA00022516"/>
    </source>
</evidence>
<dbReference type="PANTHER" id="PTHR34069">
    <property type="entry name" value="3-OXOACYL-[ACYL-CARRIER-PROTEIN] SYNTHASE 3"/>
    <property type="match status" value="1"/>
</dbReference>
<dbReference type="UniPathway" id="UPA00094"/>
<evidence type="ECO:0000256" key="8">
    <source>
        <dbReference type="ARBA" id="ARBA00023098"/>
    </source>
</evidence>
<dbReference type="Pfam" id="PF08541">
    <property type="entry name" value="ACP_syn_III_C"/>
    <property type="match status" value="1"/>
</dbReference>
<keyword evidence="4 13" id="KW-0963">Cytoplasm</keyword>
<dbReference type="SUPFAM" id="SSF53901">
    <property type="entry name" value="Thiolase-like"/>
    <property type="match status" value="1"/>
</dbReference>
<dbReference type="InterPro" id="IPR013747">
    <property type="entry name" value="ACP_syn_III_C"/>
</dbReference>
<evidence type="ECO:0000256" key="1">
    <source>
        <dbReference type="ARBA" id="ARBA00005194"/>
    </source>
</evidence>
<keyword evidence="11 13" id="KW-0012">Acyltransferase</keyword>
<keyword evidence="6 13" id="KW-0808">Transferase</keyword>
<evidence type="ECO:0000256" key="7">
    <source>
        <dbReference type="ARBA" id="ARBA00022832"/>
    </source>
</evidence>
<dbReference type="GO" id="GO:0044550">
    <property type="term" value="P:secondary metabolite biosynthetic process"/>
    <property type="evidence" value="ECO:0007669"/>
    <property type="project" value="TreeGrafter"/>
</dbReference>
<gene>
    <name evidence="13" type="primary">fabH</name>
    <name evidence="16" type="ORF">DFP90_101153</name>
</gene>
<dbReference type="GO" id="GO:0004315">
    <property type="term" value="F:3-oxoacyl-[acyl-carrier-protein] synthase activity"/>
    <property type="evidence" value="ECO:0007669"/>
    <property type="project" value="InterPro"/>
</dbReference>
<feature type="region of interest" description="ACP-binding" evidence="13">
    <location>
        <begin position="251"/>
        <end position="255"/>
    </location>
</feature>
<evidence type="ECO:0000256" key="13">
    <source>
        <dbReference type="HAMAP-Rule" id="MF_01815"/>
    </source>
</evidence>
<dbReference type="GO" id="GO:0033818">
    <property type="term" value="F:beta-ketoacyl-acyl-carrier-protein synthase III activity"/>
    <property type="evidence" value="ECO:0007669"/>
    <property type="project" value="UniProtKB-UniRule"/>
</dbReference>
<keyword evidence="17" id="KW-1185">Reference proteome</keyword>
<evidence type="ECO:0000256" key="11">
    <source>
        <dbReference type="ARBA" id="ARBA00023315"/>
    </source>
</evidence>
<evidence type="ECO:0000313" key="16">
    <source>
        <dbReference type="EMBL" id="RED53365.1"/>
    </source>
</evidence>
<name>A0A3D9HVC7_9PROT</name>
<evidence type="ECO:0000256" key="4">
    <source>
        <dbReference type="ARBA" id="ARBA00022490"/>
    </source>
</evidence>
<dbReference type="OrthoDB" id="9815506at2"/>
<dbReference type="FunFam" id="3.40.47.10:FF:000004">
    <property type="entry name" value="3-oxoacyl-[acyl-carrier-protein] synthase 3"/>
    <property type="match status" value="1"/>
</dbReference>
<feature type="domain" description="Beta-ketoacyl-[acyl-carrier-protein] synthase III C-terminal" evidence="14">
    <location>
        <begin position="235"/>
        <end position="323"/>
    </location>
</feature>
<proteinExistence type="inferred from homology"/>
<dbReference type="Proteomes" id="UP000256845">
    <property type="component" value="Unassembled WGS sequence"/>
</dbReference>
<feature type="active site" evidence="13">
    <location>
        <position position="250"/>
    </location>
</feature>
<keyword evidence="7 13" id="KW-0276">Fatty acid metabolism</keyword>
<organism evidence="16 17">
    <name type="scientific">Aestuariispira insulae</name>
    <dbReference type="NCBI Taxonomy" id="1461337"/>
    <lineage>
        <taxon>Bacteria</taxon>
        <taxon>Pseudomonadati</taxon>
        <taxon>Pseudomonadota</taxon>
        <taxon>Alphaproteobacteria</taxon>
        <taxon>Rhodospirillales</taxon>
        <taxon>Kiloniellaceae</taxon>
        <taxon>Aestuariispira</taxon>
    </lineage>
</organism>
<reference evidence="16 17" key="1">
    <citation type="submission" date="2018-07" db="EMBL/GenBank/DDBJ databases">
        <title>Genomic Encyclopedia of Type Strains, Phase III (KMG-III): the genomes of soil and plant-associated and newly described type strains.</title>
        <authorList>
            <person name="Whitman W."/>
        </authorList>
    </citation>
    <scope>NUCLEOTIDE SEQUENCE [LARGE SCALE GENOMIC DNA]</scope>
    <source>
        <strain evidence="16 17">CECT 8488</strain>
    </source>
</reference>
<evidence type="ECO:0000256" key="9">
    <source>
        <dbReference type="ARBA" id="ARBA00023160"/>
    </source>
</evidence>
<dbReference type="Gene3D" id="3.40.47.10">
    <property type="match status" value="1"/>
</dbReference>
<dbReference type="CDD" id="cd00830">
    <property type="entry name" value="KAS_III"/>
    <property type="match status" value="1"/>
</dbReference>
<evidence type="ECO:0000256" key="12">
    <source>
        <dbReference type="ARBA" id="ARBA00051096"/>
    </source>
</evidence>
<dbReference type="HAMAP" id="MF_01815">
    <property type="entry name" value="FabH"/>
    <property type="match status" value="1"/>
</dbReference>
<comment type="similarity">
    <text evidence="2 13">Belongs to the thiolase-like superfamily. FabH family.</text>
</comment>
<evidence type="ECO:0000259" key="15">
    <source>
        <dbReference type="Pfam" id="PF08545"/>
    </source>
</evidence>
<accession>A0A3D9HVC7</accession>
<comment type="catalytic activity">
    <reaction evidence="12">
        <text>malonyl-[ACP] + acetyl-CoA + H(+) = 3-oxobutanoyl-[ACP] + CO2 + CoA</text>
        <dbReference type="Rhea" id="RHEA:12080"/>
        <dbReference type="Rhea" id="RHEA-COMP:9623"/>
        <dbReference type="Rhea" id="RHEA-COMP:9625"/>
        <dbReference type="ChEBI" id="CHEBI:15378"/>
        <dbReference type="ChEBI" id="CHEBI:16526"/>
        <dbReference type="ChEBI" id="CHEBI:57287"/>
        <dbReference type="ChEBI" id="CHEBI:57288"/>
        <dbReference type="ChEBI" id="CHEBI:78449"/>
        <dbReference type="ChEBI" id="CHEBI:78450"/>
        <dbReference type="EC" id="2.3.1.180"/>
    </reaction>
    <physiologicalReaction direction="left-to-right" evidence="12">
        <dbReference type="Rhea" id="RHEA:12081"/>
    </physiologicalReaction>
</comment>
<comment type="subcellular location">
    <subcellularLocation>
        <location evidence="13">Cytoplasm</location>
    </subcellularLocation>
</comment>
<dbReference type="InterPro" id="IPR004655">
    <property type="entry name" value="FabH"/>
</dbReference>
<keyword evidence="10 13" id="KW-0511">Multifunctional enzyme</keyword>
<dbReference type="InterPro" id="IPR013751">
    <property type="entry name" value="ACP_syn_III_N"/>
</dbReference>
<dbReference type="NCBIfam" id="NF006829">
    <property type="entry name" value="PRK09352.1"/>
    <property type="match status" value="1"/>
</dbReference>
<evidence type="ECO:0000256" key="10">
    <source>
        <dbReference type="ARBA" id="ARBA00023268"/>
    </source>
</evidence>
<dbReference type="InterPro" id="IPR016039">
    <property type="entry name" value="Thiolase-like"/>
</dbReference>
<dbReference type="GO" id="GO:0006633">
    <property type="term" value="P:fatty acid biosynthetic process"/>
    <property type="evidence" value="ECO:0007669"/>
    <property type="project" value="UniProtKB-UniRule"/>
</dbReference>
<dbReference type="EC" id="2.3.1.180" evidence="3 13"/>
<keyword evidence="9 13" id="KW-0275">Fatty acid biosynthesis</keyword>
<dbReference type="PANTHER" id="PTHR34069:SF2">
    <property type="entry name" value="BETA-KETOACYL-[ACYL-CARRIER-PROTEIN] SYNTHASE III"/>
    <property type="match status" value="1"/>
</dbReference>